<protein>
    <submittedName>
        <fullName evidence="3">Uncharacterized protein</fullName>
    </submittedName>
</protein>
<accession>A0A0C9WSA9</accession>
<evidence type="ECO:0000313" key="3">
    <source>
        <dbReference type="EMBL" id="KIK01685.1"/>
    </source>
</evidence>
<feature type="chain" id="PRO_5002205446" evidence="2">
    <location>
        <begin position="22"/>
        <end position="244"/>
    </location>
</feature>
<sequence>MRWSLFSLVSLLTVLIADVTALPMPQCGSSDLVLERRATTRSTSAKLGSAAKKAQGSLKASTFKKASSTYRNAALKSKNPMYSVKSGRITKSAPPKKMPKGHDAGANYEACCSEGRAHQNVGSASVLLIYALERSSPSSSLAPAMKDIKDRINHPSNMAFLDPKTNKDKGKAHTAVQSGKTPAKDRNVADYLKHTSAAGKATAVQVDKILKSHGITDINVSKEHNKVLKAHGVKRREYSDEDLD</sequence>
<dbReference type="AlphaFoldDB" id="A0A0C9WSA9"/>
<name>A0A0C9WSA9_9AGAR</name>
<evidence type="ECO:0000313" key="4">
    <source>
        <dbReference type="Proteomes" id="UP000054477"/>
    </source>
</evidence>
<organism evidence="3 4">
    <name type="scientific">Laccaria amethystina LaAM-08-1</name>
    <dbReference type="NCBI Taxonomy" id="1095629"/>
    <lineage>
        <taxon>Eukaryota</taxon>
        <taxon>Fungi</taxon>
        <taxon>Dikarya</taxon>
        <taxon>Basidiomycota</taxon>
        <taxon>Agaricomycotina</taxon>
        <taxon>Agaricomycetes</taxon>
        <taxon>Agaricomycetidae</taxon>
        <taxon>Agaricales</taxon>
        <taxon>Agaricineae</taxon>
        <taxon>Hydnangiaceae</taxon>
        <taxon>Laccaria</taxon>
    </lineage>
</organism>
<gene>
    <name evidence="3" type="ORF">K443DRAFT_98209</name>
</gene>
<dbReference type="EMBL" id="KN838603">
    <property type="protein sequence ID" value="KIK01685.1"/>
    <property type="molecule type" value="Genomic_DNA"/>
</dbReference>
<dbReference type="HOGENOM" id="CLU_1138164_0_0_1"/>
<dbReference type="OrthoDB" id="3052141at2759"/>
<evidence type="ECO:0000256" key="2">
    <source>
        <dbReference type="SAM" id="SignalP"/>
    </source>
</evidence>
<proteinExistence type="predicted"/>
<feature type="signal peptide" evidence="2">
    <location>
        <begin position="1"/>
        <end position="21"/>
    </location>
</feature>
<dbReference type="Proteomes" id="UP000054477">
    <property type="component" value="Unassembled WGS sequence"/>
</dbReference>
<keyword evidence="2" id="KW-0732">Signal</keyword>
<evidence type="ECO:0000256" key="1">
    <source>
        <dbReference type="SAM" id="MobiDB-lite"/>
    </source>
</evidence>
<reference evidence="3 4" key="1">
    <citation type="submission" date="2014-04" db="EMBL/GenBank/DDBJ databases">
        <authorList>
            <consortium name="DOE Joint Genome Institute"/>
            <person name="Kuo A."/>
            <person name="Kohler A."/>
            <person name="Nagy L.G."/>
            <person name="Floudas D."/>
            <person name="Copeland A."/>
            <person name="Barry K.W."/>
            <person name="Cichocki N."/>
            <person name="Veneault-Fourrey C."/>
            <person name="LaButti K."/>
            <person name="Lindquist E.A."/>
            <person name="Lipzen A."/>
            <person name="Lundell T."/>
            <person name="Morin E."/>
            <person name="Murat C."/>
            <person name="Sun H."/>
            <person name="Tunlid A."/>
            <person name="Henrissat B."/>
            <person name="Grigoriev I.V."/>
            <person name="Hibbett D.S."/>
            <person name="Martin F."/>
            <person name="Nordberg H.P."/>
            <person name="Cantor M.N."/>
            <person name="Hua S.X."/>
        </authorList>
    </citation>
    <scope>NUCLEOTIDE SEQUENCE [LARGE SCALE GENOMIC DNA]</scope>
    <source>
        <strain evidence="3 4">LaAM-08-1</strain>
    </source>
</reference>
<feature type="region of interest" description="Disordered" evidence="1">
    <location>
        <begin position="162"/>
        <end position="184"/>
    </location>
</feature>
<reference evidence="4" key="2">
    <citation type="submission" date="2015-01" db="EMBL/GenBank/DDBJ databases">
        <title>Evolutionary Origins and Diversification of the Mycorrhizal Mutualists.</title>
        <authorList>
            <consortium name="DOE Joint Genome Institute"/>
            <consortium name="Mycorrhizal Genomics Consortium"/>
            <person name="Kohler A."/>
            <person name="Kuo A."/>
            <person name="Nagy L.G."/>
            <person name="Floudas D."/>
            <person name="Copeland A."/>
            <person name="Barry K.W."/>
            <person name="Cichocki N."/>
            <person name="Veneault-Fourrey C."/>
            <person name="LaButti K."/>
            <person name="Lindquist E.A."/>
            <person name="Lipzen A."/>
            <person name="Lundell T."/>
            <person name="Morin E."/>
            <person name="Murat C."/>
            <person name="Riley R."/>
            <person name="Ohm R."/>
            <person name="Sun H."/>
            <person name="Tunlid A."/>
            <person name="Henrissat B."/>
            <person name="Grigoriev I.V."/>
            <person name="Hibbett D.S."/>
            <person name="Martin F."/>
        </authorList>
    </citation>
    <scope>NUCLEOTIDE SEQUENCE [LARGE SCALE GENOMIC DNA]</scope>
    <source>
        <strain evidence="4">LaAM-08-1</strain>
    </source>
</reference>
<keyword evidence="4" id="KW-1185">Reference proteome</keyword>